<gene>
    <name evidence="2" type="ordered locus">cce_5165</name>
</gene>
<dbReference type="SMART" id="SM00880">
    <property type="entry name" value="CHAD"/>
    <property type="match status" value="1"/>
</dbReference>
<dbReference type="Pfam" id="PF05235">
    <property type="entry name" value="CHAD"/>
    <property type="match status" value="1"/>
</dbReference>
<keyword evidence="3" id="KW-1185">Reference proteome</keyword>
<organism evidence="2 3">
    <name type="scientific">Crocosphaera subtropica (strain ATCC 51142 / BH68)</name>
    <name type="common">Cyanothece sp. (strain ATCC 51142)</name>
    <dbReference type="NCBI Taxonomy" id="43989"/>
    <lineage>
        <taxon>Bacteria</taxon>
        <taxon>Bacillati</taxon>
        <taxon>Cyanobacteriota</taxon>
        <taxon>Cyanophyceae</taxon>
        <taxon>Oscillatoriophycideae</taxon>
        <taxon>Chroococcales</taxon>
        <taxon>Aphanothecaceae</taxon>
        <taxon>Crocosphaera</taxon>
        <taxon>Crocosphaera subtropica</taxon>
    </lineage>
</organism>
<protein>
    <recommendedName>
        <fullName evidence="1">CHAD domain-containing protein</fullName>
    </recommendedName>
</protein>
<dbReference type="PANTHER" id="PTHR39339">
    <property type="entry name" value="SLR1444 PROTEIN"/>
    <property type="match status" value="1"/>
</dbReference>
<dbReference type="STRING" id="43989.cce_5165"/>
<feature type="domain" description="CHAD" evidence="1">
    <location>
        <begin position="25"/>
        <end position="320"/>
    </location>
</feature>
<dbReference type="InterPro" id="IPR038186">
    <property type="entry name" value="CHAD_dom_sf"/>
</dbReference>
<accession>B1X300</accession>
<dbReference type="PROSITE" id="PS51708">
    <property type="entry name" value="CHAD"/>
    <property type="match status" value="1"/>
</dbReference>
<evidence type="ECO:0000313" key="2">
    <source>
        <dbReference type="EMBL" id="ACB54511.1"/>
    </source>
</evidence>
<dbReference type="OrthoDB" id="9810907at2"/>
<dbReference type="InterPro" id="IPR007899">
    <property type="entry name" value="CHAD_dom"/>
</dbReference>
<dbReference type="PANTHER" id="PTHR39339:SF1">
    <property type="entry name" value="CHAD DOMAIN-CONTAINING PROTEIN"/>
    <property type="match status" value="1"/>
</dbReference>
<dbReference type="Proteomes" id="UP000001203">
    <property type="component" value="Chromosome linear"/>
</dbReference>
<dbReference type="EMBL" id="CP000807">
    <property type="protein sequence ID" value="ACB54511.1"/>
    <property type="molecule type" value="Genomic_DNA"/>
</dbReference>
<dbReference type="HOGENOM" id="CLU_074535_0_0_3"/>
<proteinExistence type="predicted"/>
<evidence type="ECO:0000259" key="1">
    <source>
        <dbReference type="PROSITE" id="PS51708"/>
    </source>
</evidence>
<dbReference type="AlphaFoldDB" id="B1X300"/>
<dbReference type="eggNOG" id="COG5607">
    <property type="taxonomic scope" value="Bacteria"/>
</dbReference>
<evidence type="ECO:0000313" key="3">
    <source>
        <dbReference type="Proteomes" id="UP000001203"/>
    </source>
</evidence>
<dbReference type="Gene3D" id="1.40.20.10">
    <property type="entry name" value="CHAD domain"/>
    <property type="match status" value="1"/>
</dbReference>
<sequence>MVVPHPENLLEQAQDYSMTYRLKGQESIPRGIKRIAQEQREKAIVELTDTDKLGIDEAVHQARKRLKKIRAVLRLVRNHLQSETYKQENTHLRDLGRSLANLRDRKVLIETLDNLTTHFADTVTPMTFTDIRRELQVDYHREYQRVLDEDIIISVQNQLKDAENAINNWEITSSNWSTVDKSLKRVYKRGYKSLHRSMSEPSAENLHEWRKRVKYLRYQLRILRPIWSEIIEEWVDQTHDLSDYLGEDHDLAILKKFILNNSERFDIEKNLETLTALIDRRRGELQLSAIFLGQRIYTEKPTIFIERLGNYWQIWREETQ</sequence>
<name>B1X300_CROS5</name>
<dbReference type="KEGG" id="cyt:cce_5165"/>
<reference evidence="2 3" key="1">
    <citation type="journal article" date="2008" name="Proc. Natl. Acad. Sci. U.S.A.">
        <title>The genome of Cyanothece 51142, a unicellular diazotrophic cyanobacterium important in the marine nitrogen cycle.</title>
        <authorList>
            <person name="Welsh E.A."/>
            <person name="Liberton M."/>
            <person name="Stoeckel J."/>
            <person name="Loh T."/>
            <person name="Elvitigala T."/>
            <person name="Wang C."/>
            <person name="Wollam A."/>
            <person name="Fulton R.S."/>
            <person name="Clifton S.W."/>
            <person name="Jacobs J.M."/>
            <person name="Aurora R."/>
            <person name="Ghosh B.K."/>
            <person name="Sherman L.A."/>
            <person name="Smith R.D."/>
            <person name="Wilson R.K."/>
            <person name="Pakrasi H.B."/>
        </authorList>
    </citation>
    <scope>NUCLEOTIDE SEQUENCE [LARGE SCALE GENOMIC DNA]</scope>
    <source>
        <strain evidence="3">ATCC 51142 / BH68</strain>
    </source>
</reference>